<feature type="domain" description="HD" evidence="1">
    <location>
        <begin position="190"/>
        <end position="313"/>
    </location>
</feature>
<evidence type="ECO:0000259" key="2">
    <source>
        <dbReference type="PROSITE" id="PS51832"/>
    </source>
</evidence>
<dbReference type="SUPFAM" id="SSF109604">
    <property type="entry name" value="HD-domain/PDEase-like"/>
    <property type="match status" value="1"/>
</dbReference>
<dbReference type="RefSeq" id="WP_182168124.1">
    <property type="nucleotide sequence ID" value="NZ_JACFXV010000066.1"/>
</dbReference>
<dbReference type="SMART" id="SM00471">
    <property type="entry name" value="HDc"/>
    <property type="match status" value="1"/>
</dbReference>
<dbReference type="InterPro" id="IPR006675">
    <property type="entry name" value="HDIG_dom"/>
</dbReference>
<dbReference type="Proteomes" id="UP000541109">
    <property type="component" value="Unassembled WGS sequence"/>
</dbReference>
<dbReference type="InterPro" id="IPR037522">
    <property type="entry name" value="HD_GYP_dom"/>
</dbReference>
<dbReference type="PROSITE" id="PS51831">
    <property type="entry name" value="HD"/>
    <property type="match status" value="1"/>
</dbReference>
<dbReference type="PANTHER" id="PTHR43155:SF2">
    <property type="entry name" value="CYCLIC DI-GMP PHOSPHODIESTERASE PA4108"/>
    <property type="match status" value="1"/>
</dbReference>
<sequence length="399" mass="43589">MAEILIVTDKPSGAQAIQRIVDRAYSVIVLPMSEITNAAIERAPAIIFTFSELGQNEIQQIRLVTTAEVRRCKCLFAIASKADRGRIVQAESLGVRRTIFPEDGLDAIYAALSEISIEDYRRLLDGFSPDLRDAFLSVSRMLEGVAGSLRRVKPLQLGLMIPCIDMLSNVIAREGVGEWMKAVNVHHNQTCRHSIAVAGYAVAFGEALGLVAEDIRLLAMAGLLHDIGKMLVPASLLDKMGRLDKGEVAVIAEHPTLGARILERQGGIDPLVIEAVRSHHEYLDGSGYPKKLSGSAISPLTRMVTIADIFCALIEKRSYKEALDPRAAIALMSEMDDKLDQSLLAVFRTAALDTAFARSREPDFARRKPKEAILAKGLHPIEVRTAAQGTPVRASVRSY</sequence>
<reference evidence="3 4" key="1">
    <citation type="submission" date="2020-07" db="EMBL/GenBank/DDBJ databases">
        <title>Stappia sp., F7233, whole genome shotgun sequencing project.</title>
        <authorList>
            <person name="Jiang S."/>
            <person name="Liu Z.W."/>
            <person name="Du Z.J."/>
        </authorList>
    </citation>
    <scope>NUCLEOTIDE SEQUENCE [LARGE SCALE GENOMIC DNA]</scope>
    <source>
        <strain evidence="3 4">F7233</strain>
    </source>
</reference>
<protein>
    <submittedName>
        <fullName evidence="3">HD domain-containing protein</fullName>
    </submittedName>
</protein>
<gene>
    <name evidence="3" type="ORF">H2509_19415</name>
</gene>
<dbReference type="Pfam" id="PF13487">
    <property type="entry name" value="HD_5"/>
    <property type="match status" value="1"/>
</dbReference>
<accession>A0A839AJI4</accession>
<proteinExistence type="predicted"/>
<dbReference type="GO" id="GO:0008081">
    <property type="term" value="F:phosphoric diester hydrolase activity"/>
    <property type="evidence" value="ECO:0007669"/>
    <property type="project" value="UniProtKB-ARBA"/>
</dbReference>
<evidence type="ECO:0000313" key="3">
    <source>
        <dbReference type="EMBL" id="MBA5779305.1"/>
    </source>
</evidence>
<dbReference type="EMBL" id="JACFXV010000066">
    <property type="protein sequence ID" value="MBA5779305.1"/>
    <property type="molecule type" value="Genomic_DNA"/>
</dbReference>
<dbReference type="AlphaFoldDB" id="A0A839AJI4"/>
<evidence type="ECO:0000259" key="1">
    <source>
        <dbReference type="PROSITE" id="PS51831"/>
    </source>
</evidence>
<dbReference type="Gene3D" id="1.10.3210.10">
    <property type="entry name" value="Hypothetical protein af1432"/>
    <property type="match status" value="1"/>
</dbReference>
<evidence type="ECO:0000313" key="4">
    <source>
        <dbReference type="Proteomes" id="UP000541109"/>
    </source>
</evidence>
<organism evidence="3 4">
    <name type="scientific">Stappia albiluteola</name>
    <dbReference type="NCBI Taxonomy" id="2758565"/>
    <lineage>
        <taxon>Bacteria</taxon>
        <taxon>Pseudomonadati</taxon>
        <taxon>Pseudomonadota</taxon>
        <taxon>Alphaproteobacteria</taxon>
        <taxon>Hyphomicrobiales</taxon>
        <taxon>Stappiaceae</taxon>
        <taxon>Stappia</taxon>
    </lineage>
</organism>
<dbReference type="CDD" id="cd00077">
    <property type="entry name" value="HDc"/>
    <property type="match status" value="1"/>
</dbReference>
<dbReference type="PROSITE" id="PS51832">
    <property type="entry name" value="HD_GYP"/>
    <property type="match status" value="1"/>
</dbReference>
<keyword evidence="4" id="KW-1185">Reference proteome</keyword>
<name>A0A839AJI4_9HYPH</name>
<feature type="domain" description="HD-GYP" evidence="2">
    <location>
        <begin position="168"/>
        <end position="363"/>
    </location>
</feature>
<comment type="caution">
    <text evidence="3">The sequence shown here is derived from an EMBL/GenBank/DDBJ whole genome shotgun (WGS) entry which is preliminary data.</text>
</comment>
<dbReference type="NCBIfam" id="TIGR00277">
    <property type="entry name" value="HDIG"/>
    <property type="match status" value="1"/>
</dbReference>
<dbReference type="PANTHER" id="PTHR43155">
    <property type="entry name" value="CYCLIC DI-GMP PHOSPHODIESTERASE PA4108-RELATED"/>
    <property type="match status" value="1"/>
</dbReference>
<dbReference type="InterPro" id="IPR006674">
    <property type="entry name" value="HD_domain"/>
</dbReference>
<dbReference type="InterPro" id="IPR003607">
    <property type="entry name" value="HD/PDEase_dom"/>
</dbReference>